<accession>A0A4D6NGB6</accession>
<evidence type="ECO:0000313" key="1">
    <source>
        <dbReference type="EMBL" id="QCE11609.1"/>
    </source>
</evidence>
<gene>
    <name evidence="1" type="ORF">DEO72_LG10g2843</name>
</gene>
<dbReference type="AlphaFoldDB" id="A0A4D6NGB6"/>
<reference evidence="1 2" key="1">
    <citation type="submission" date="2019-04" db="EMBL/GenBank/DDBJ databases">
        <title>An improved genome assembly and genetic linkage map for asparagus bean, Vigna unguiculata ssp. sesquipedialis.</title>
        <authorList>
            <person name="Xia Q."/>
            <person name="Zhang R."/>
            <person name="Dong Y."/>
        </authorList>
    </citation>
    <scope>NUCLEOTIDE SEQUENCE [LARGE SCALE GENOMIC DNA]</scope>
    <source>
        <tissue evidence="1">Leaf</tissue>
    </source>
</reference>
<name>A0A4D6NGB6_VIGUN</name>
<dbReference type="Proteomes" id="UP000501690">
    <property type="component" value="Linkage Group LG10"/>
</dbReference>
<dbReference type="EMBL" id="CP039354">
    <property type="protein sequence ID" value="QCE11609.1"/>
    <property type="molecule type" value="Genomic_DNA"/>
</dbReference>
<protein>
    <submittedName>
        <fullName evidence="1">Uncharacterized protein</fullName>
    </submittedName>
</protein>
<organism evidence="1 2">
    <name type="scientific">Vigna unguiculata</name>
    <name type="common">Cowpea</name>
    <dbReference type="NCBI Taxonomy" id="3917"/>
    <lineage>
        <taxon>Eukaryota</taxon>
        <taxon>Viridiplantae</taxon>
        <taxon>Streptophyta</taxon>
        <taxon>Embryophyta</taxon>
        <taxon>Tracheophyta</taxon>
        <taxon>Spermatophyta</taxon>
        <taxon>Magnoliopsida</taxon>
        <taxon>eudicotyledons</taxon>
        <taxon>Gunneridae</taxon>
        <taxon>Pentapetalae</taxon>
        <taxon>rosids</taxon>
        <taxon>fabids</taxon>
        <taxon>Fabales</taxon>
        <taxon>Fabaceae</taxon>
        <taxon>Papilionoideae</taxon>
        <taxon>50 kb inversion clade</taxon>
        <taxon>NPAAA clade</taxon>
        <taxon>indigoferoid/millettioid clade</taxon>
        <taxon>Phaseoleae</taxon>
        <taxon>Vigna</taxon>
    </lineage>
</organism>
<evidence type="ECO:0000313" key="2">
    <source>
        <dbReference type="Proteomes" id="UP000501690"/>
    </source>
</evidence>
<proteinExistence type="predicted"/>
<keyword evidence="2" id="KW-1185">Reference proteome</keyword>
<sequence>MVLTGECAALSGAWRQGLLRQAVTRKQWGLGERWRLAEGEYRQAVWSNFAWRRVGLARRKRCVLCIWCAVFN</sequence>